<dbReference type="InterPro" id="IPR002872">
    <property type="entry name" value="Proline_DH_dom"/>
</dbReference>
<keyword evidence="5" id="KW-0642">Proline metabolism</keyword>
<dbReference type="InterPro" id="IPR029041">
    <property type="entry name" value="FAD-linked_oxidoreductase-like"/>
</dbReference>
<dbReference type="InterPro" id="IPR015590">
    <property type="entry name" value="Aldehyde_DH_dom"/>
</dbReference>
<dbReference type="PROSITE" id="PS00070">
    <property type="entry name" value="ALDEHYDE_DEHYDR_CYS"/>
    <property type="match status" value="1"/>
</dbReference>
<evidence type="ECO:0000256" key="5">
    <source>
        <dbReference type="PIRNR" id="PIRNR000197"/>
    </source>
</evidence>
<protein>
    <recommendedName>
        <fullName evidence="5">Bifunctional protein PutA</fullName>
    </recommendedName>
    <domain>
        <recommendedName>
            <fullName evidence="5">Proline dehydrogenase</fullName>
            <ecNumber evidence="5">1.5.5.2</ecNumber>
        </recommendedName>
        <alternativeName>
            <fullName evidence="5">Proline oxidase</fullName>
        </alternativeName>
    </domain>
    <domain>
        <recommendedName>
            <fullName evidence="5">Delta-1-pyrroline-5-carboxylate dehydrogenase</fullName>
            <shortName evidence="5">P5C dehydrogenase</shortName>
            <ecNumber evidence="5">1.2.1.88</ecNumber>
        </recommendedName>
        <alternativeName>
            <fullName evidence="5">L-glutamate gamma-semialdehyde dehydrogenase</fullName>
        </alternativeName>
    </domain>
</protein>
<accession>A0ABU5NBF3</accession>
<dbReference type="Gene3D" id="3.20.20.220">
    <property type="match status" value="1"/>
</dbReference>
<comment type="catalytic activity">
    <reaction evidence="5">
        <text>L-proline + a quinone = (S)-1-pyrroline-5-carboxylate + a quinol + H(+)</text>
        <dbReference type="Rhea" id="RHEA:23784"/>
        <dbReference type="ChEBI" id="CHEBI:15378"/>
        <dbReference type="ChEBI" id="CHEBI:17388"/>
        <dbReference type="ChEBI" id="CHEBI:24646"/>
        <dbReference type="ChEBI" id="CHEBI:60039"/>
        <dbReference type="ChEBI" id="CHEBI:132124"/>
        <dbReference type="EC" id="1.5.5.2"/>
    </reaction>
</comment>
<comment type="similarity">
    <text evidence="5">In the C-terminal section; belongs to the aldehyde dehydrogenase family.</text>
</comment>
<dbReference type="Gene3D" id="3.40.605.10">
    <property type="entry name" value="Aldehyde Dehydrogenase, Chain A, domain 1"/>
    <property type="match status" value="1"/>
</dbReference>
<dbReference type="InterPro" id="IPR005933">
    <property type="entry name" value="PutA_C"/>
</dbReference>
<keyword evidence="3 5" id="KW-0520">NAD</keyword>
<dbReference type="EC" id="1.5.5.2" evidence="5"/>
<dbReference type="InterPro" id="IPR016162">
    <property type="entry name" value="Ald_DH_N"/>
</dbReference>
<sequence length="1021" mass="114014">MTSQIFQKQASNENELVKELLPMAKLLDAEQQRVLAMGKKFVTKIRAHRGFSMEEFLQLYNLSNEEGVAMLGLAEGLLRIPDSKVSAELIADKLSNKNWESFLFKRSKSTKTTIASFGLYFSGKFTDIVRSKNAISKLLDRVGQPIFVKLLKATILTLSKEFVFASDMHEALTRKTAFPNNKFAFDLLGESARTHKQATIYYKQYEDAIKLIANDFPNTSEAIEDRPNLSVKLTALHPRFELAKMQELETVLLPKVVSLVEKIRDYNLTITFDAEEAFRTDTYLLFLTKLIKHPSFKDFNGIGFVVQAYKTNATLVVQYFINLAKDIGKRIPIRLVKGAYWDSEIKRAQELGLKYYPVFTVKDYTDLSYIACARKLLENTEFIYPQFATHNAVTAATIIEIAGDQKFEFQKLYGMGNALHKELENHRNVRIYSPVGTTQDLLAYLMRRMLENGASANFVSKVNSSEIPINEIVYDVGDKVLGILDRDNKIILPEKIYPNRKNAMGYDLGYKSNYDYIQEKVTSYFDKVHNVGSVIDGKEIIIDKHSNDGFCPAKNAQKFSSTSNAVEGEIKAAIDSSSNEFENWTSLSVGHRANILEKIAQSFEDNKFELYAILIKEAGKSIHDAINEVIEAIDFCRYYANEARVIMAERKLPGATGERNTLSMHGRGVFLCISPWNFPFAIFVGQIVAALVSGNTVIAKPSTQTPVIANFAVKLMHKAGIPKSALQLVISPSSNISKFVIADERIAGVVFTGSCSAAQSINSVLATRSYGIVPLIAETGGQNAMIVDSSALLEQVTDDVLTSSFYSAGQRCSALRMLYVQEEIYDGLLEMIKGATELLKVGDTSDFSIDIGPVIDKKAQDALEHHIQDMTTKGFKIFAHPQAGAVKDGHYFYPHIIEVKSINDIPDEKFGPILHITKFKSKNLDKVIDEINNCGFGLTFGIHSRIEEKIEYIRTRMKVGNIYANRSIVGAKVESQPFGGQNKSGTGFKAGGPHYLLRFMTERTTTVNMTAFGGNVELLNG</sequence>
<name>A0ABU5NBF3_9RICK</name>
<keyword evidence="5" id="KW-0678">Repressor</keyword>
<evidence type="ECO:0000256" key="2">
    <source>
        <dbReference type="ARBA" id="ARBA00023002"/>
    </source>
</evidence>
<dbReference type="EC" id="1.2.1.88" evidence="5"/>
<dbReference type="SUPFAM" id="SSF81935">
    <property type="entry name" value="N-terminal domain of bifunctional PutA protein"/>
    <property type="match status" value="1"/>
</dbReference>
<organism evidence="9 10">
    <name type="scientific">Candidatus Megaera venefica</name>
    <dbReference type="NCBI Taxonomy" id="2055910"/>
    <lineage>
        <taxon>Bacteria</taxon>
        <taxon>Pseudomonadati</taxon>
        <taxon>Pseudomonadota</taxon>
        <taxon>Alphaproteobacteria</taxon>
        <taxon>Rickettsiales</taxon>
        <taxon>Rickettsiaceae</taxon>
        <taxon>Candidatus Megaera</taxon>
    </lineage>
</organism>
<comment type="pathway">
    <text evidence="1 5">Amino-acid degradation; L-proline degradation into L-glutamate; L-glutamate from L-proline: step 2/2.</text>
</comment>
<dbReference type="InterPro" id="IPR024089">
    <property type="entry name" value="PRODH_PutA_dom_I/II"/>
</dbReference>
<dbReference type="PANTHER" id="PTHR42862">
    <property type="entry name" value="DELTA-1-PYRROLINE-5-CARBOXYLATE DEHYDROGENASE 1, ISOFORM A-RELATED"/>
    <property type="match status" value="1"/>
</dbReference>
<gene>
    <name evidence="9" type="ORF">Megvenef_00441</name>
</gene>
<dbReference type="NCBIfam" id="NF008869">
    <property type="entry name" value="PRK11904.1"/>
    <property type="match status" value="1"/>
</dbReference>
<evidence type="ECO:0000256" key="4">
    <source>
        <dbReference type="ARBA" id="ARBA00048142"/>
    </source>
</evidence>
<dbReference type="Pfam" id="PF14850">
    <property type="entry name" value="Pro_dh-DNA_bdg"/>
    <property type="match status" value="1"/>
</dbReference>
<comment type="cofactor">
    <cofactor evidence="5">
        <name>FAD</name>
        <dbReference type="ChEBI" id="CHEBI:57692"/>
    </cofactor>
</comment>
<keyword evidence="5" id="KW-0238">DNA-binding</keyword>
<dbReference type="SUPFAM" id="SSF53720">
    <property type="entry name" value="ALDH-like"/>
    <property type="match status" value="1"/>
</dbReference>
<dbReference type="Proteomes" id="UP001291687">
    <property type="component" value="Unassembled WGS sequence"/>
</dbReference>
<keyword evidence="5" id="KW-0274">FAD</keyword>
<dbReference type="SUPFAM" id="SSF51730">
    <property type="entry name" value="FAD-linked oxidoreductase"/>
    <property type="match status" value="1"/>
</dbReference>
<evidence type="ECO:0000259" key="6">
    <source>
        <dbReference type="Pfam" id="PF00171"/>
    </source>
</evidence>
<keyword evidence="10" id="KW-1185">Reference proteome</keyword>
<evidence type="ECO:0000313" key="9">
    <source>
        <dbReference type="EMBL" id="MEA0970476.1"/>
    </source>
</evidence>
<dbReference type="PANTHER" id="PTHR42862:SF1">
    <property type="entry name" value="DELTA-1-PYRROLINE-5-CARBOXYLATE DEHYDROGENASE 2, ISOFORM A-RELATED"/>
    <property type="match status" value="1"/>
</dbReference>
<comment type="catalytic activity">
    <reaction evidence="4 5">
        <text>L-glutamate 5-semialdehyde + NAD(+) + H2O = L-glutamate + NADH + 2 H(+)</text>
        <dbReference type="Rhea" id="RHEA:30235"/>
        <dbReference type="ChEBI" id="CHEBI:15377"/>
        <dbReference type="ChEBI" id="CHEBI:15378"/>
        <dbReference type="ChEBI" id="CHEBI:29985"/>
        <dbReference type="ChEBI" id="CHEBI:57540"/>
        <dbReference type="ChEBI" id="CHEBI:57945"/>
        <dbReference type="ChEBI" id="CHEBI:58066"/>
        <dbReference type="EC" id="1.2.1.88"/>
    </reaction>
</comment>
<evidence type="ECO:0000259" key="8">
    <source>
        <dbReference type="Pfam" id="PF14850"/>
    </source>
</evidence>
<comment type="caution">
    <text evidence="9">The sequence shown here is derived from an EMBL/GenBank/DDBJ whole genome shotgun (WGS) entry which is preliminary data.</text>
</comment>
<dbReference type="Pfam" id="PF00171">
    <property type="entry name" value="Aldedh"/>
    <property type="match status" value="1"/>
</dbReference>
<dbReference type="Gene3D" id="3.40.309.10">
    <property type="entry name" value="Aldehyde Dehydrogenase, Chain A, domain 2"/>
    <property type="match status" value="1"/>
</dbReference>
<feature type="domain" description="Proline dehydrogenase PutA" evidence="8">
    <location>
        <begin position="53"/>
        <end position="162"/>
    </location>
</feature>
<evidence type="ECO:0000313" key="10">
    <source>
        <dbReference type="Proteomes" id="UP001291687"/>
    </source>
</evidence>
<comment type="pathway">
    <text evidence="5">Amino-acid degradation; L-proline degradation into L-glutamate; L-glutamate from L-proline: step 1/2.</text>
</comment>
<dbReference type="InterPro" id="IPR016163">
    <property type="entry name" value="Ald_DH_C"/>
</dbReference>
<evidence type="ECO:0000259" key="7">
    <source>
        <dbReference type="Pfam" id="PF01619"/>
    </source>
</evidence>
<keyword evidence="5" id="KW-0805">Transcription regulation</keyword>
<feature type="domain" description="Proline dehydrogenase" evidence="7">
    <location>
        <begin position="181"/>
        <end position="460"/>
    </location>
</feature>
<dbReference type="Gene3D" id="1.20.5.460">
    <property type="entry name" value="Single helix bin"/>
    <property type="match status" value="1"/>
</dbReference>
<dbReference type="InterPro" id="IPR016161">
    <property type="entry name" value="Ald_DH/histidinol_DH"/>
</dbReference>
<dbReference type="InterPro" id="IPR016160">
    <property type="entry name" value="Ald_DH_CS_CYS"/>
</dbReference>
<comment type="similarity">
    <text evidence="5">In the N-terminal section; belongs to the proline dehydrogenase family.</text>
</comment>
<evidence type="ECO:0000256" key="3">
    <source>
        <dbReference type="ARBA" id="ARBA00023027"/>
    </source>
</evidence>
<dbReference type="PIRSF" id="PIRSF000197">
    <property type="entry name" value="Bifunct_PutA"/>
    <property type="match status" value="1"/>
</dbReference>
<dbReference type="Pfam" id="PF01619">
    <property type="entry name" value="Pro_dh"/>
    <property type="match status" value="1"/>
</dbReference>
<evidence type="ECO:0000256" key="1">
    <source>
        <dbReference type="ARBA" id="ARBA00004786"/>
    </source>
</evidence>
<dbReference type="EMBL" id="JARJFB010000021">
    <property type="protein sequence ID" value="MEA0970476.1"/>
    <property type="molecule type" value="Genomic_DNA"/>
</dbReference>
<reference evidence="9 10" key="1">
    <citation type="submission" date="2023-03" db="EMBL/GenBank/DDBJ databases">
        <title>Host association and intracellularity evolved multiple times independently in the Rickettsiales.</title>
        <authorList>
            <person name="Castelli M."/>
            <person name="Nardi T."/>
            <person name="Gammuto L."/>
            <person name="Bellinzona G."/>
            <person name="Sabaneyeva E."/>
            <person name="Potekhin A."/>
            <person name="Serra V."/>
            <person name="Petroni G."/>
            <person name="Sassera D."/>
        </authorList>
    </citation>
    <scope>NUCLEOTIDE SEQUENCE [LARGE SCALE GENOMIC DNA]</scope>
    <source>
        <strain evidence="9 10">Sr 2-6</strain>
    </source>
</reference>
<dbReference type="RefSeq" id="WP_322776379.1">
    <property type="nucleotide sequence ID" value="NZ_JARJFB010000021.1"/>
</dbReference>
<feature type="domain" description="Aldehyde dehydrogenase" evidence="6">
    <location>
        <begin position="549"/>
        <end position="1002"/>
    </location>
</feature>
<keyword evidence="5" id="KW-0804">Transcription</keyword>
<dbReference type="CDD" id="cd07125">
    <property type="entry name" value="ALDH_PutA-P5CDH"/>
    <property type="match status" value="1"/>
</dbReference>
<keyword evidence="5" id="KW-0285">Flavoprotein</keyword>
<proteinExistence type="inferred from homology"/>
<dbReference type="InterPro" id="IPR024082">
    <property type="entry name" value="PRODH_PutA_dom_II"/>
</dbReference>
<keyword evidence="2 5" id="KW-0560">Oxidoreductase</keyword>
<dbReference type="NCBIfam" id="TIGR01238">
    <property type="entry name" value="D1pyr5carbox3"/>
    <property type="match status" value="1"/>
</dbReference>
<dbReference type="InterPro" id="IPR025703">
    <property type="entry name" value="Bifunct_PutA"/>
</dbReference>
<dbReference type="InterPro" id="IPR050485">
    <property type="entry name" value="Proline_metab_enzyme"/>
</dbReference>
<comment type="function">
    <text evidence="5">Oxidizes proline to glutamate for use as a carbon and nitrogen source.</text>
</comment>